<feature type="domain" description="RanBP2-type" evidence="4">
    <location>
        <begin position="74"/>
        <end position="102"/>
    </location>
</feature>
<dbReference type="InterPro" id="IPR001876">
    <property type="entry name" value="Znf_RanBP2"/>
</dbReference>
<name>A0A557SI22_9GAMM</name>
<keyword evidence="6" id="KW-1185">Reference proteome</keyword>
<organism evidence="5 6">
    <name type="scientific">Sedimenticola selenatireducens</name>
    <dbReference type="NCBI Taxonomy" id="191960"/>
    <lineage>
        <taxon>Bacteria</taxon>
        <taxon>Pseudomonadati</taxon>
        <taxon>Pseudomonadota</taxon>
        <taxon>Gammaproteobacteria</taxon>
        <taxon>Chromatiales</taxon>
        <taxon>Sedimenticolaceae</taxon>
        <taxon>Sedimenticola</taxon>
    </lineage>
</organism>
<dbReference type="Proteomes" id="UP000316649">
    <property type="component" value="Unassembled WGS sequence"/>
</dbReference>
<accession>A0A557SI22</accession>
<gene>
    <name evidence="5" type="ORF">FHP88_06560</name>
</gene>
<reference evidence="5 6" key="1">
    <citation type="submission" date="2019-07" db="EMBL/GenBank/DDBJ databases">
        <title>The pathways for chlorine oxyanion respiration interact through the shared metabolite chlorate.</title>
        <authorList>
            <person name="Barnum T.P."/>
            <person name="Cheng Y."/>
            <person name="Hill K.A."/>
            <person name="Lucas L.N."/>
            <person name="Carlson H.K."/>
            <person name="Coates J.D."/>
        </authorList>
    </citation>
    <scope>NUCLEOTIDE SEQUENCE [LARGE SCALE GENOMIC DNA]</scope>
    <source>
        <strain evidence="5 6">BK-1</strain>
    </source>
</reference>
<protein>
    <submittedName>
        <fullName evidence="5">DUF2007 domain-containing protein</fullName>
    </submittedName>
</protein>
<keyword evidence="2" id="KW-0863">Zinc-finger</keyword>
<evidence type="ECO:0000256" key="2">
    <source>
        <dbReference type="ARBA" id="ARBA00022771"/>
    </source>
</evidence>
<dbReference type="Pfam" id="PF09413">
    <property type="entry name" value="DUF2007"/>
    <property type="match status" value="1"/>
</dbReference>
<evidence type="ECO:0000313" key="5">
    <source>
        <dbReference type="EMBL" id="TVO77078.1"/>
    </source>
</evidence>
<keyword evidence="3" id="KW-0862">Zinc</keyword>
<dbReference type="PROSITE" id="PS50199">
    <property type="entry name" value="ZF_RANBP2_2"/>
    <property type="match status" value="1"/>
</dbReference>
<evidence type="ECO:0000259" key="4">
    <source>
        <dbReference type="PROSITE" id="PS50199"/>
    </source>
</evidence>
<evidence type="ECO:0000256" key="3">
    <source>
        <dbReference type="ARBA" id="ARBA00022833"/>
    </source>
</evidence>
<dbReference type="GO" id="GO:0008270">
    <property type="term" value="F:zinc ion binding"/>
    <property type="evidence" value="ECO:0007669"/>
    <property type="project" value="UniProtKB-KW"/>
</dbReference>
<comment type="caution">
    <text evidence="5">The sequence shown here is derived from an EMBL/GenBank/DDBJ whole genome shotgun (WGS) entry which is preliminary data.</text>
</comment>
<keyword evidence="1" id="KW-0479">Metal-binding</keyword>
<proteinExistence type="predicted"/>
<dbReference type="Pfam" id="PF24463">
    <property type="entry name" value="DUF7577"/>
    <property type="match status" value="1"/>
</dbReference>
<dbReference type="EMBL" id="VMNH01000005">
    <property type="protein sequence ID" value="TVO77078.1"/>
    <property type="molecule type" value="Genomic_DNA"/>
</dbReference>
<dbReference type="RefSeq" id="WP_144358207.1">
    <property type="nucleotide sequence ID" value="NZ_VMNH01000005.1"/>
</dbReference>
<evidence type="ECO:0000256" key="1">
    <source>
        <dbReference type="ARBA" id="ARBA00022723"/>
    </source>
</evidence>
<evidence type="ECO:0000313" key="6">
    <source>
        <dbReference type="Proteomes" id="UP000316649"/>
    </source>
</evidence>
<dbReference type="Gene3D" id="3.30.70.790">
    <property type="entry name" value="UreE, C-terminal domain"/>
    <property type="match status" value="1"/>
</dbReference>
<sequence length="102" mass="11770">MRKLYECRDRLQAQMLQDDLSARHIKTVIQGDYLSGAAGELSAIQFPVLWIVEDGDYDRGRELIEQYLNEPVDAQGDWQCSQCGERVEGNFDICWKCLSPRD</sequence>
<dbReference type="OrthoDB" id="9814654at2"/>
<dbReference type="InterPro" id="IPR018551">
    <property type="entry name" value="DUF2007"/>
</dbReference>
<dbReference type="AlphaFoldDB" id="A0A557SI22"/>
<dbReference type="InterPro" id="IPR055999">
    <property type="entry name" value="DUF7577"/>
</dbReference>